<reference evidence="2" key="1">
    <citation type="submission" date="2021-06" db="EMBL/GenBank/DDBJ databases">
        <authorList>
            <person name="Hodson N. C."/>
            <person name="Mongue J. A."/>
            <person name="Jaron S. K."/>
        </authorList>
    </citation>
    <scope>NUCLEOTIDE SEQUENCE</scope>
</reference>
<evidence type="ECO:0000256" key="1">
    <source>
        <dbReference type="SAM" id="SignalP"/>
    </source>
</evidence>
<protein>
    <submittedName>
        <fullName evidence="2">Uncharacterized protein</fullName>
    </submittedName>
</protein>
<name>A0A8J2P8P9_9HEXA</name>
<comment type="caution">
    <text evidence="2">The sequence shown here is derived from an EMBL/GenBank/DDBJ whole genome shotgun (WGS) entry which is preliminary data.</text>
</comment>
<proteinExistence type="predicted"/>
<dbReference type="Proteomes" id="UP000708208">
    <property type="component" value="Unassembled WGS sequence"/>
</dbReference>
<sequence>MKITFLLTSLITLTILEYSHSQNEHACMEELSRELIDVFETMQACKDEGNPCPVQCALVLEGATNGGILSAESFSAEIRRRVSPNLAAALENLMSGCLVQVDGQLTPDSPCELWTGVGGCFVKQTEHVCEGLSRRGRWGRSRFG</sequence>
<dbReference type="EMBL" id="CAJVCH010307210">
    <property type="protein sequence ID" value="CAG7785923.1"/>
    <property type="molecule type" value="Genomic_DNA"/>
</dbReference>
<keyword evidence="3" id="KW-1185">Reference proteome</keyword>
<evidence type="ECO:0000313" key="2">
    <source>
        <dbReference type="EMBL" id="CAG7785923.1"/>
    </source>
</evidence>
<accession>A0A8J2P8P9</accession>
<dbReference type="AlphaFoldDB" id="A0A8J2P8P9"/>
<organism evidence="2 3">
    <name type="scientific">Allacma fusca</name>
    <dbReference type="NCBI Taxonomy" id="39272"/>
    <lineage>
        <taxon>Eukaryota</taxon>
        <taxon>Metazoa</taxon>
        <taxon>Ecdysozoa</taxon>
        <taxon>Arthropoda</taxon>
        <taxon>Hexapoda</taxon>
        <taxon>Collembola</taxon>
        <taxon>Symphypleona</taxon>
        <taxon>Sminthuridae</taxon>
        <taxon>Allacma</taxon>
    </lineage>
</organism>
<keyword evidence="1" id="KW-0732">Signal</keyword>
<gene>
    <name evidence="2" type="ORF">AFUS01_LOCUS24518</name>
</gene>
<feature type="signal peptide" evidence="1">
    <location>
        <begin position="1"/>
        <end position="21"/>
    </location>
</feature>
<evidence type="ECO:0000313" key="3">
    <source>
        <dbReference type="Proteomes" id="UP000708208"/>
    </source>
</evidence>
<feature type="chain" id="PRO_5035240333" evidence="1">
    <location>
        <begin position="22"/>
        <end position="144"/>
    </location>
</feature>